<sequence>MKIPNRITKHVVLLILLLLVVFLLSKLPKKETNQASQTENPVITQENLFVVKSGNSDKKHKAYLFNTKSNTLQEKEIDLSQTGWDISLLNDRYHTYHGTEAVHYNPNTGDIVVIVGVTSGGIGGWKSQYSLPEPSYKYAIYKTSFSEDEPLSLVTEYNEEKPFLKFIELSVKTNSLYVFFYSGNGANIKFDHISVVHLDSGLVEKKTLSNMPDFGMGNVSDINLSQDEDEIYQFGVDGYNLSLLIFDLNENYLTQKDIYSGDNNSRYEFDINGLSFDGKQATYYVLQNPKQPHGYVINTPAEKKLLISDIEKGSVVEIPLDGEVGNYNLYINSVGNKILYGLKNGWYSYDSHERKSENVPFDRPILWSPQSNSVHISNGEIIIEINGKTVNTGIEVDSTNDLQVVQWR</sequence>
<dbReference type="Proteomes" id="UP000034081">
    <property type="component" value="Unassembled WGS sequence"/>
</dbReference>
<gene>
    <name evidence="1" type="ORF">UT08_C0027G0002</name>
</gene>
<name>A0A0G0L7T2_9BACT</name>
<dbReference type="AlphaFoldDB" id="A0A0G0L7T2"/>
<accession>A0A0G0L7T2</accession>
<dbReference type="EMBL" id="LBVL01000027">
    <property type="protein sequence ID" value="KKQ83925.1"/>
    <property type="molecule type" value="Genomic_DNA"/>
</dbReference>
<dbReference type="SUPFAM" id="SSF82171">
    <property type="entry name" value="DPP6 N-terminal domain-like"/>
    <property type="match status" value="1"/>
</dbReference>
<proteinExistence type="predicted"/>
<evidence type="ECO:0000313" key="1">
    <source>
        <dbReference type="EMBL" id="KKQ83925.1"/>
    </source>
</evidence>
<evidence type="ECO:0000313" key="2">
    <source>
        <dbReference type="Proteomes" id="UP000034081"/>
    </source>
</evidence>
<reference evidence="1 2" key="1">
    <citation type="journal article" date="2015" name="Nature">
        <title>rRNA introns, odd ribosomes, and small enigmatic genomes across a large radiation of phyla.</title>
        <authorList>
            <person name="Brown C.T."/>
            <person name="Hug L.A."/>
            <person name="Thomas B.C."/>
            <person name="Sharon I."/>
            <person name="Castelle C.J."/>
            <person name="Singh A."/>
            <person name="Wilkins M.J."/>
            <person name="Williams K.H."/>
            <person name="Banfield J.F."/>
        </authorList>
    </citation>
    <scope>NUCLEOTIDE SEQUENCE [LARGE SCALE GENOMIC DNA]</scope>
</reference>
<protein>
    <submittedName>
        <fullName evidence="1">Uncharacterized protein</fullName>
    </submittedName>
</protein>
<comment type="caution">
    <text evidence="1">The sequence shown here is derived from an EMBL/GenBank/DDBJ whole genome shotgun (WGS) entry which is preliminary data.</text>
</comment>
<organism evidence="1 2">
    <name type="scientific">Candidatus Woesebacteria bacterium GW2011_GWB1_38_8</name>
    <dbReference type="NCBI Taxonomy" id="1618570"/>
    <lineage>
        <taxon>Bacteria</taxon>
        <taxon>Candidatus Woeseibacteriota</taxon>
    </lineage>
</organism>